<keyword evidence="9" id="KW-0902">Two-component regulatory system</keyword>
<keyword evidence="8 11" id="KW-1133">Transmembrane helix</keyword>
<evidence type="ECO:0000256" key="8">
    <source>
        <dbReference type="ARBA" id="ARBA00022989"/>
    </source>
</evidence>
<comment type="catalytic activity">
    <reaction evidence="1">
        <text>ATP + protein L-histidine = ADP + protein N-phospho-L-histidine.</text>
        <dbReference type="EC" id="2.7.13.3"/>
    </reaction>
</comment>
<dbReference type="InterPro" id="IPR004358">
    <property type="entry name" value="Sig_transdc_His_kin-like_C"/>
</dbReference>
<evidence type="ECO:0000256" key="4">
    <source>
        <dbReference type="ARBA" id="ARBA00022553"/>
    </source>
</evidence>
<evidence type="ECO:0000256" key="9">
    <source>
        <dbReference type="ARBA" id="ARBA00023012"/>
    </source>
</evidence>
<dbReference type="InterPro" id="IPR050428">
    <property type="entry name" value="TCS_sensor_his_kinase"/>
</dbReference>
<feature type="domain" description="Histidine kinase" evidence="12">
    <location>
        <begin position="182"/>
        <end position="394"/>
    </location>
</feature>
<feature type="domain" description="HAMP" evidence="13">
    <location>
        <begin position="116"/>
        <end position="174"/>
    </location>
</feature>
<dbReference type="GO" id="GO:0005886">
    <property type="term" value="C:plasma membrane"/>
    <property type="evidence" value="ECO:0007669"/>
    <property type="project" value="UniProtKB-SubCell"/>
</dbReference>
<keyword evidence="10 11" id="KW-0472">Membrane</keyword>
<keyword evidence="7" id="KW-0418">Kinase</keyword>
<dbReference type="Proteomes" id="UP000219994">
    <property type="component" value="Unassembled WGS sequence"/>
</dbReference>
<name>A0A2A6FQR9_9MICO</name>
<dbReference type="InterPro" id="IPR036890">
    <property type="entry name" value="HATPase_C_sf"/>
</dbReference>
<comment type="subcellular location">
    <subcellularLocation>
        <location evidence="2">Cell membrane</location>
    </subcellularLocation>
</comment>
<dbReference type="Pfam" id="PF00672">
    <property type="entry name" value="HAMP"/>
    <property type="match status" value="1"/>
</dbReference>
<dbReference type="CDD" id="cd00082">
    <property type="entry name" value="HisKA"/>
    <property type="match status" value="1"/>
</dbReference>
<evidence type="ECO:0000256" key="10">
    <source>
        <dbReference type="ARBA" id="ARBA00023136"/>
    </source>
</evidence>
<dbReference type="GO" id="GO:0000155">
    <property type="term" value="F:phosphorelay sensor kinase activity"/>
    <property type="evidence" value="ECO:0007669"/>
    <property type="project" value="InterPro"/>
</dbReference>
<organism evidence="14 15">
    <name type="scientific">Candidatus Lumbricidiphila eiseniae</name>
    <dbReference type="NCBI Taxonomy" id="1969409"/>
    <lineage>
        <taxon>Bacteria</taxon>
        <taxon>Bacillati</taxon>
        <taxon>Actinomycetota</taxon>
        <taxon>Actinomycetes</taxon>
        <taxon>Micrococcales</taxon>
        <taxon>Microbacteriaceae</taxon>
        <taxon>Candidatus Lumbricidiphila</taxon>
    </lineage>
</organism>
<dbReference type="EMBL" id="NAEP01000042">
    <property type="protein sequence ID" value="PDQ35018.1"/>
    <property type="molecule type" value="Genomic_DNA"/>
</dbReference>
<evidence type="ECO:0000313" key="14">
    <source>
        <dbReference type="EMBL" id="PDQ35018.1"/>
    </source>
</evidence>
<dbReference type="Gene3D" id="3.30.565.10">
    <property type="entry name" value="Histidine kinase-like ATPase, C-terminal domain"/>
    <property type="match status" value="1"/>
</dbReference>
<dbReference type="PANTHER" id="PTHR45436:SF5">
    <property type="entry name" value="SENSOR HISTIDINE KINASE TRCS"/>
    <property type="match status" value="1"/>
</dbReference>
<evidence type="ECO:0000313" key="15">
    <source>
        <dbReference type="Proteomes" id="UP000219994"/>
    </source>
</evidence>
<dbReference type="Pfam" id="PF02518">
    <property type="entry name" value="HATPase_c"/>
    <property type="match status" value="1"/>
</dbReference>
<dbReference type="CDD" id="cd06225">
    <property type="entry name" value="HAMP"/>
    <property type="match status" value="1"/>
</dbReference>
<evidence type="ECO:0000256" key="6">
    <source>
        <dbReference type="ARBA" id="ARBA00022692"/>
    </source>
</evidence>
<feature type="transmembrane region" description="Helical" evidence="11">
    <location>
        <begin position="92"/>
        <end position="115"/>
    </location>
</feature>
<evidence type="ECO:0000259" key="13">
    <source>
        <dbReference type="PROSITE" id="PS50885"/>
    </source>
</evidence>
<dbReference type="SUPFAM" id="SSF47384">
    <property type="entry name" value="Homodimeric domain of signal transducing histidine kinase"/>
    <property type="match status" value="1"/>
</dbReference>
<feature type="transmembrane region" description="Helical" evidence="11">
    <location>
        <begin position="12"/>
        <end position="35"/>
    </location>
</feature>
<protein>
    <recommendedName>
        <fullName evidence="3">histidine kinase</fullName>
        <ecNumber evidence="3">2.7.13.3</ecNumber>
    </recommendedName>
</protein>
<dbReference type="PANTHER" id="PTHR45436">
    <property type="entry name" value="SENSOR HISTIDINE KINASE YKOH"/>
    <property type="match status" value="1"/>
</dbReference>
<dbReference type="AlphaFoldDB" id="A0A2A6FQR9"/>
<dbReference type="InterPro" id="IPR003660">
    <property type="entry name" value="HAMP_dom"/>
</dbReference>
<evidence type="ECO:0000256" key="11">
    <source>
        <dbReference type="SAM" id="Phobius"/>
    </source>
</evidence>
<evidence type="ECO:0000256" key="1">
    <source>
        <dbReference type="ARBA" id="ARBA00000085"/>
    </source>
</evidence>
<evidence type="ECO:0000259" key="12">
    <source>
        <dbReference type="PROSITE" id="PS50109"/>
    </source>
</evidence>
<reference evidence="15" key="1">
    <citation type="submission" date="2017-03" db="EMBL/GenBank/DDBJ databases">
        <authorList>
            <person name="Lund M.B."/>
        </authorList>
    </citation>
    <scope>NUCLEOTIDE SEQUENCE [LARGE SCALE GENOMIC DNA]</scope>
</reference>
<accession>A0A2A6FQR9</accession>
<dbReference type="PROSITE" id="PS50885">
    <property type="entry name" value="HAMP"/>
    <property type="match status" value="1"/>
</dbReference>
<dbReference type="InterPro" id="IPR005467">
    <property type="entry name" value="His_kinase_dom"/>
</dbReference>
<dbReference type="SUPFAM" id="SSF55874">
    <property type="entry name" value="ATPase domain of HSP90 chaperone/DNA topoisomerase II/histidine kinase"/>
    <property type="match status" value="1"/>
</dbReference>
<keyword evidence="5" id="KW-0808">Transferase</keyword>
<evidence type="ECO:0000256" key="5">
    <source>
        <dbReference type="ARBA" id="ARBA00022679"/>
    </source>
</evidence>
<keyword evidence="4" id="KW-0597">Phosphoprotein</keyword>
<dbReference type="SMART" id="SM00387">
    <property type="entry name" value="HATPase_c"/>
    <property type="match status" value="1"/>
</dbReference>
<dbReference type="Gene3D" id="1.10.287.130">
    <property type="match status" value="1"/>
</dbReference>
<dbReference type="Gene3D" id="6.10.340.10">
    <property type="match status" value="1"/>
</dbReference>
<dbReference type="PROSITE" id="PS50109">
    <property type="entry name" value="HIS_KIN"/>
    <property type="match status" value="1"/>
</dbReference>
<keyword evidence="6 11" id="KW-0812">Transmembrane</keyword>
<evidence type="ECO:0000256" key="7">
    <source>
        <dbReference type="ARBA" id="ARBA00022777"/>
    </source>
</evidence>
<sequence length="405" mass="43760">MKQHRGTLRGRLTLVYGTLFLVAGLVTLLLTWALVQQQLVIMTSGSNMIPDGIPATIPPPGSLAFPDGQFLQPSDPIVKLLNTVRTDALRSLITQGAIAVVLVGGLTSWIGWLVAGHMLRPLATITDTARRIAQAPDADRRIHERIGLADAPQEIMELANTFDGMLARLDTSFDGQRRFIANASHELRTPLTLNRALIEVSTSRSDASADVQLLGNTLLDINARHEQLIEGLLLLARSEQELTERRFIDLADIVEHVVEQVTALETAPTITVEASESPTVGDAILLEQLVRNLLNNSIQHNLPTNGWVHLDVRSRAPHAVLTIANSGPVIARYELKSLVEPFRRLGTQRTSRSRGVGLGLSIVQSIVQAHNGTIDLDAPPTGGLVVTVTLPGETYGLDDDAAQGG</sequence>
<dbReference type="InterPro" id="IPR003594">
    <property type="entry name" value="HATPase_dom"/>
</dbReference>
<dbReference type="InterPro" id="IPR036097">
    <property type="entry name" value="HisK_dim/P_sf"/>
</dbReference>
<dbReference type="InterPro" id="IPR003661">
    <property type="entry name" value="HisK_dim/P_dom"/>
</dbReference>
<dbReference type="SMART" id="SM00388">
    <property type="entry name" value="HisKA"/>
    <property type="match status" value="1"/>
</dbReference>
<gene>
    <name evidence="14" type="ORF">B5766_08520</name>
</gene>
<evidence type="ECO:0000256" key="2">
    <source>
        <dbReference type="ARBA" id="ARBA00004236"/>
    </source>
</evidence>
<dbReference type="SMART" id="SM00304">
    <property type="entry name" value="HAMP"/>
    <property type="match status" value="1"/>
</dbReference>
<dbReference type="PRINTS" id="PR00344">
    <property type="entry name" value="BCTRLSENSOR"/>
</dbReference>
<dbReference type="Pfam" id="PF00512">
    <property type="entry name" value="HisKA"/>
    <property type="match status" value="1"/>
</dbReference>
<evidence type="ECO:0000256" key="3">
    <source>
        <dbReference type="ARBA" id="ARBA00012438"/>
    </source>
</evidence>
<comment type="caution">
    <text evidence="14">The sequence shown here is derived from an EMBL/GenBank/DDBJ whole genome shotgun (WGS) entry which is preliminary data.</text>
</comment>
<proteinExistence type="predicted"/>
<dbReference type="EC" id="2.7.13.3" evidence="3"/>